<evidence type="ECO:0000256" key="5">
    <source>
        <dbReference type="ARBA" id="ARBA00023002"/>
    </source>
</evidence>
<dbReference type="InterPro" id="IPR007535">
    <property type="entry name" value="Catechol_dOase_N"/>
</dbReference>
<dbReference type="Pfam" id="PF04444">
    <property type="entry name" value="Dioxygenase_N"/>
    <property type="match status" value="1"/>
</dbReference>
<proteinExistence type="inferred from homology"/>
<evidence type="ECO:0000256" key="4">
    <source>
        <dbReference type="ARBA" id="ARBA00022964"/>
    </source>
</evidence>
<evidence type="ECO:0000313" key="11">
    <source>
        <dbReference type="EMBL" id="CAF4128794.1"/>
    </source>
</evidence>
<dbReference type="PANTHER" id="PTHR33711">
    <property type="entry name" value="DIOXYGENASE, PUTATIVE (AFU_ORTHOLOGUE AFUA_2G02910)-RELATED"/>
    <property type="match status" value="1"/>
</dbReference>
<feature type="domain" description="Catechol dioxygenase N-terminal" evidence="8">
    <location>
        <begin position="36"/>
        <end position="110"/>
    </location>
</feature>
<dbReference type="Proteomes" id="UP000663882">
    <property type="component" value="Unassembled WGS sequence"/>
</dbReference>
<evidence type="ECO:0000259" key="7">
    <source>
        <dbReference type="Pfam" id="PF00775"/>
    </source>
</evidence>
<evidence type="ECO:0000313" key="10">
    <source>
        <dbReference type="EMBL" id="CAF3663938.1"/>
    </source>
</evidence>
<dbReference type="Pfam" id="PF00775">
    <property type="entry name" value="Dioxygenase_C"/>
    <property type="match status" value="1"/>
</dbReference>
<dbReference type="GO" id="GO:0008199">
    <property type="term" value="F:ferric iron binding"/>
    <property type="evidence" value="ECO:0007669"/>
    <property type="project" value="InterPro"/>
</dbReference>
<comment type="cofactor">
    <cofactor evidence="1">
        <name>Fe(3+)</name>
        <dbReference type="ChEBI" id="CHEBI:29034"/>
    </cofactor>
</comment>
<reference evidence="9" key="1">
    <citation type="submission" date="2021-02" db="EMBL/GenBank/DDBJ databases">
        <authorList>
            <person name="Nowell W R."/>
        </authorList>
    </citation>
    <scope>NUCLEOTIDE SEQUENCE</scope>
</reference>
<evidence type="ECO:0000313" key="9">
    <source>
        <dbReference type="EMBL" id="CAF0999636.1"/>
    </source>
</evidence>
<evidence type="ECO:0000313" key="12">
    <source>
        <dbReference type="Proteomes" id="UP000663882"/>
    </source>
</evidence>
<dbReference type="InterPro" id="IPR000627">
    <property type="entry name" value="Intradiol_dOase_C"/>
</dbReference>
<evidence type="ECO:0000256" key="6">
    <source>
        <dbReference type="ARBA" id="ARBA00023004"/>
    </source>
</evidence>
<dbReference type="PANTHER" id="PTHR33711:SF7">
    <property type="entry name" value="INTRADIOL RING-CLEAVAGE DIOXYGENASES DOMAIN-CONTAINING PROTEIN-RELATED"/>
    <property type="match status" value="1"/>
</dbReference>
<keyword evidence="4" id="KW-0223">Dioxygenase</keyword>
<evidence type="ECO:0000256" key="1">
    <source>
        <dbReference type="ARBA" id="ARBA00001965"/>
    </source>
</evidence>
<evidence type="ECO:0000259" key="8">
    <source>
        <dbReference type="Pfam" id="PF04444"/>
    </source>
</evidence>
<keyword evidence="3" id="KW-0479">Metal-binding</keyword>
<dbReference type="OrthoDB" id="45055at2759"/>
<evidence type="ECO:0000256" key="2">
    <source>
        <dbReference type="ARBA" id="ARBA00007825"/>
    </source>
</evidence>
<keyword evidence="6" id="KW-0408">Iron</keyword>
<dbReference type="EMBL" id="CAJOBE010011340">
    <property type="protein sequence ID" value="CAF4128794.1"/>
    <property type="molecule type" value="Genomic_DNA"/>
</dbReference>
<evidence type="ECO:0000256" key="3">
    <source>
        <dbReference type="ARBA" id="ARBA00022723"/>
    </source>
</evidence>
<dbReference type="AlphaFoldDB" id="A0A814GQY0"/>
<keyword evidence="5" id="KW-0560">Oxidoreductase</keyword>
<protein>
    <submittedName>
        <fullName evidence="9">Uncharacterized protein</fullName>
    </submittedName>
</protein>
<comment type="similarity">
    <text evidence="2">Belongs to the intradiol ring-cleavage dioxygenase family.</text>
</comment>
<accession>A0A814GQY0</accession>
<dbReference type="GO" id="GO:0018576">
    <property type="term" value="F:catechol 1,2-dioxygenase activity"/>
    <property type="evidence" value="ECO:0007669"/>
    <property type="project" value="InterPro"/>
</dbReference>
<dbReference type="Proteomes" id="UP000663823">
    <property type="component" value="Unassembled WGS sequence"/>
</dbReference>
<feature type="domain" description="Intradiol ring-cleavage dioxygenases" evidence="7">
    <location>
        <begin position="135"/>
        <end position="299"/>
    </location>
</feature>
<name>A0A814GQY0_9BILA</name>
<dbReference type="Proteomes" id="UP000663874">
    <property type="component" value="Unassembled WGS sequence"/>
</dbReference>
<comment type="caution">
    <text evidence="9">The sequence shown here is derived from an EMBL/GenBank/DDBJ whole genome shotgun (WGS) entry which is preliminary data.</text>
</comment>
<sequence length="315" mass="35358">MSNDSTTSTNTTLQLLDLTIDNITKNVKLVNSQTPNTRLKFLMEKLVDYLHNYVRETRPTIEEFNETMKFLAECGHMCTNVRQEFVLLSDILGVSVLVDALNNPKPTNATESTVLGPFYTDDAQDVANGDSIASPGKGEICLVLSTIKDTKGNPIEGAKIDVWETDSNGRYDNQYDERDRPDMRGRLTSNKNGEFFFKCVKPVSYPIPSDGPAGKLLETLHRPARRPAHIHFRIYAPNSTYDDLVTALYIRGDPYESNDAVFGVKKSLIVDVGKVEDASLAKKYDVNEQDWLIRYDFVLTTKDETQALLTMPTAD</sequence>
<dbReference type="SUPFAM" id="SSF49482">
    <property type="entry name" value="Aromatic compound dioxygenase"/>
    <property type="match status" value="1"/>
</dbReference>
<dbReference type="InterPro" id="IPR050770">
    <property type="entry name" value="Intradiol_RC_Dioxygenase"/>
</dbReference>
<dbReference type="GO" id="GO:0009712">
    <property type="term" value="P:catechol-containing compound metabolic process"/>
    <property type="evidence" value="ECO:0007669"/>
    <property type="project" value="InterPro"/>
</dbReference>
<dbReference type="Gene3D" id="2.60.130.10">
    <property type="entry name" value="Aromatic compound dioxygenase"/>
    <property type="match status" value="1"/>
</dbReference>
<dbReference type="EMBL" id="CAJNOO010000643">
    <property type="protein sequence ID" value="CAF0999636.1"/>
    <property type="molecule type" value="Genomic_DNA"/>
</dbReference>
<gene>
    <name evidence="11" type="ORF">FNK824_LOCUS32646</name>
    <name evidence="10" type="ORF">OTI717_LOCUS10110</name>
    <name evidence="9" type="ORF">RFH988_LOCUS14101</name>
</gene>
<dbReference type="EMBL" id="CAJOAX010000895">
    <property type="protein sequence ID" value="CAF3663938.1"/>
    <property type="molecule type" value="Genomic_DNA"/>
</dbReference>
<organism evidence="9 12">
    <name type="scientific">Rotaria sordida</name>
    <dbReference type="NCBI Taxonomy" id="392033"/>
    <lineage>
        <taxon>Eukaryota</taxon>
        <taxon>Metazoa</taxon>
        <taxon>Spiralia</taxon>
        <taxon>Gnathifera</taxon>
        <taxon>Rotifera</taxon>
        <taxon>Eurotatoria</taxon>
        <taxon>Bdelloidea</taxon>
        <taxon>Philodinida</taxon>
        <taxon>Philodinidae</taxon>
        <taxon>Rotaria</taxon>
    </lineage>
</organism>
<dbReference type="InterPro" id="IPR015889">
    <property type="entry name" value="Intradiol_dOase_core"/>
</dbReference>